<evidence type="ECO:0000256" key="1">
    <source>
        <dbReference type="SAM" id="Phobius"/>
    </source>
</evidence>
<keyword evidence="1" id="KW-0472">Membrane</keyword>
<dbReference type="OrthoDB" id="3233361at2"/>
<sequence>MTFNRYIAFRMVLEIVGAISCAVLVFVKNDLAGFLVTGVIALLWIVGEIVVITMFNRSNPRTDELSDRHQYAAVRFSFMTLVGALTIIGFAGMISSLAMHAPWQVSPMLLPTLAMLALSLSDARYLWLESDGLHGGDDED</sequence>
<organism evidence="2 3">
    <name type="scientific">Bifidobacterium biavatii DSM 23969</name>
    <dbReference type="NCBI Taxonomy" id="1437608"/>
    <lineage>
        <taxon>Bacteria</taxon>
        <taxon>Bacillati</taxon>
        <taxon>Actinomycetota</taxon>
        <taxon>Actinomycetes</taxon>
        <taxon>Bifidobacteriales</taxon>
        <taxon>Bifidobacteriaceae</taxon>
        <taxon>Bifidobacterium</taxon>
    </lineage>
</organism>
<keyword evidence="1" id="KW-0812">Transmembrane</keyword>
<reference evidence="2 3" key="1">
    <citation type="submission" date="2014-03" db="EMBL/GenBank/DDBJ databases">
        <title>Genomics of Bifidobacteria.</title>
        <authorList>
            <person name="Ventura M."/>
            <person name="Milani C."/>
            <person name="Lugli G.A."/>
        </authorList>
    </citation>
    <scope>NUCLEOTIDE SEQUENCE [LARGE SCALE GENOMIC DNA]</scope>
    <source>
        <strain evidence="2 3">DSM 23969</strain>
    </source>
</reference>
<keyword evidence="3" id="KW-1185">Reference proteome</keyword>
<feature type="transmembrane region" description="Helical" evidence="1">
    <location>
        <begin position="76"/>
        <end position="95"/>
    </location>
</feature>
<evidence type="ECO:0000313" key="2">
    <source>
        <dbReference type="EMBL" id="KFI49637.1"/>
    </source>
</evidence>
<dbReference type="eggNOG" id="ENOG5030JH2">
    <property type="taxonomic scope" value="Bacteria"/>
</dbReference>
<feature type="transmembrane region" description="Helical" evidence="1">
    <location>
        <begin position="33"/>
        <end position="55"/>
    </location>
</feature>
<dbReference type="EMBL" id="JGYN01000021">
    <property type="protein sequence ID" value="KFI49637.1"/>
    <property type="molecule type" value="Genomic_DNA"/>
</dbReference>
<proteinExistence type="predicted"/>
<dbReference type="Proteomes" id="UP000029108">
    <property type="component" value="Unassembled WGS sequence"/>
</dbReference>
<gene>
    <name evidence="2" type="ORF">BBIA_1170</name>
</gene>
<protein>
    <submittedName>
        <fullName evidence="2">Uncharacterized protein</fullName>
    </submittedName>
</protein>
<accession>A0A086ZSY7</accession>
<dbReference type="AlphaFoldDB" id="A0A086ZSY7"/>
<feature type="transmembrane region" description="Helical" evidence="1">
    <location>
        <begin position="7"/>
        <end position="27"/>
    </location>
</feature>
<evidence type="ECO:0000313" key="3">
    <source>
        <dbReference type="Proteomes" id="UP000029108"/>
    </source>
</evidence>
<dbReference type="STRING" id="1437608.GCA_000771645_01672"/>
<comment type="caution">
    <text evidence="2">The sequence shown here is derived from an EMBL/GenBank/DDBJ whole genome shotgun (WGS) entry which is preliminary data.</text>
</comment>
<name>A0A086ZSY7_9BIFI</name>
<dbReference type="RefSeq" id="WP_033495832.1">
    <property type="nucleotide sequence ID" value="NZ_JDUU01000031.1"/>
</dbReference>
<keyword evidence="1" id="KW-1133">Transmembrane helix</keyword>